<name>A0A9W9RMN1_PENBR</name>
<dbReference type="GO" id="GO:0016020">
    <property type="term" value="C:membrane"/>
    <property type="evidence" value="ECO:0007669"/>
    <property type="project" value="UniProtKB-SubCell"/>
</dbReference>
<reference evidence="10" key="2">
    <citation type="journal article" date="2023" name="IMA Fungus">
        <title>Comparative genomic study of the Penicillium genus elucidates a diverse pangenome and 15 lateral gene transfer events.</title>
        <authorList>
            <person name="Petersen C."/>
            <person name="Sorensen T."/>
            <person name="Nielsen M.R."/>
            <person name="Sondergaard T.E."/>
            <person name="Sorensen J.L."/>
            <person name="Fitzpatrick D.A."/>
            <person name="Frisvad J.C."/>
            <person name="Nielsen K.L."/>
        </authorList>
    </citation>
    <scope>NUCLEOTIDE SEQUENCE</scope>
    <source>
        <strain evidence="10">IBT 35675</strain>
    </source>
</reference>
<evidence type="ECO:0000256" key="4">
    <source>
        <dbReference type="ARBA" id="ARBA00022723"/>
    </source>
</evidence>
<dbReference type="SUPFAM" id="SSF81343">
    <property type="entry name" value="Fumarate reductase respiratory complex transmembrane subunits"/>
    <property type="match status" value="1"/>
</dbReference>
<dbReference type="Gene3D" id="1.20.1300.10">
    <property type="entry name" value="Fumarate reductase/succinate dehydrogenase, transmembrane subunit"/>
    <property type="match status" value="1"/>
</dbReference>
<dbReference type="Pfam" id="PF01127">
    <property type="entry name" value="Sdh_cyt"/>
    <property type="match status" value="1"/>
</dbReference>
<keyword evidence="7 9" id="KW-0472">Membrane</keyword>
<dbReference type="PANTHER" id="PTHR10978">
    <property type="entry name" value="SUCCINATE DEHYDROGENASE CYTOCHROME B560 SUBUNIT"/>
    <property type="match status" value="1"/>
</dbReference>
<accession>A0A9W9RMN1</accession>
<evidence type="ECO:0000256" key="1">
    <source>
        <dbReference type="ARBA" id="ARBA00004370"/>
    </source>
</evidence>
<evidence type="ECO:0000256" key="5">
    <source>
        <dbReference type="ARBA" id="ARBA00022989"/>
    </source>
</evidence>
<keyword evidence="4 8" id="KW-0479">Metal-binding</keyword>
<keyword evidence="11" id="KW-1185">Reference proteome</keyword>
<dbReference type="InterPro" id="IPR034804">
    <property type="entry name" value="SQR/QFR_C/D"/>
</dbReference>
<organism evidence="10 11">
    <name type="scientific">Penicillium brevicompactum</name>
    <dbReference type="NCBI Taxonomy" id="5074"/>
    <lineage>
        <taxon>Eukaryota</taxon>
        <taxon>Fungi</taxon>
        <taxon>Dikarya</taxon>
        <taxon>Ascomycota</taxon>
        <taxon>Pezizomycotina</taxon>
        <taxon>Eurotiomycetes</taxon>
        <taxon>Eurotiomycetidae</taxon>
        <taxon>Eurotiales</taxon>
        <taxon>Aspergillaceae</taxon>
        <taxon>Penicillium</taxon>
    </lineage>
</organism>
<dbReference type="AlphaFoldDB" id="A0A9W9RMN1"/>
<keyword evidence="5 9" id="KW-1133">Transmembrane helix</keyword>
<keyword evidence="6 8" id="KW-0408">Iron</keyword>
<reference evidence="10" key="1">
    <citation type="submission" date="2022-12" db="EMBL/GenBank/DDBJ databases">
        <authorList>
            <person name="Petersen C."/>
        </authorList>
    </citation>
    <scope>NUCLEOTIDE SEQUENCE</scope>
    <source>
        <strain evidence="10">IBT 35675</strain>
    </source>
</reference>
<dbReference type="PIRSF" id="PIRSF000178">
    <property type="entry name" value="SDH_cyt_b560"/>
    <property type="match status" value="1"/>
</dbReference>
<dbReference type="GO" id="GO:0046872">
    <property type="term" value="F:metal ion binding"/>
    <property type="evidence" value="ECO:0007669"/>
    <property type="project" value="UniProtKB-KW"/>
</dbReference>
<keyword evidence="2 8" id="KW-0349">Heme</keyword>
<evidence type="ECO:0000256" key="9">
    <source>
        <dbReference type="SAM" id="Phobius"/>
    </source>
</evidence>
<evidence type="ECO:0000313" key="11">
    <source>
        <dbReference type="Proteomes" id="UP001148299"/>
    </source>
</evidence>
<dbReference type="InterPro" id="IPR014314">
    <property type="entry name" value="Succ_DH_cytb556"/>
</dbReference>
<dbReference type="GO" id="GO:0005739">
    <property type="term" value="C:mitochondrion"/>
    <property type="evidence" value="ECO:0007669"/>
    <property type="project" value="GOC"/>
</dbReference>
<comment type="subcellular location">
    <subcellularLocation>
        <location evidence="1">Membrane</location>
    </subcellularLocation>
</comment>
<evidence type="ECO:0000256" key="7">
    <source>
        <dbReference type="ARBA" id="ARBA00023136"/>
    </source>
</evidence>
<dbReference type="EMBL" id="JAPZBR010000002">
    <property type="protein sequence ID" value="KAJ5362751.1"/>
    <property type="molecule type" value="Genomic_DNA"/>
</dbReference>
<dbReference type="GO" id="GO:0009055">
    <property type="term" value="F:electron transfer activity"/>
    <property type="evidence" value="ECO:0007669"/>
    <property type="project" value="InterPro"/>
</dbReference>
<proteinExistence type="predicted"/>
<evidence type="ECO:0000313" key="10">
    <source>
        <dbReference type="EMBL" id="KAJ5362751.1"/>
    </source>
</evidence>
<protein>
    <recommendedName>
        <fullName evidence="12">Succinate dehydrogenase cytochrome b560 subunit</fullName>
    </recommendedName>
</protein>
<dbReference type="Proteomes" id="UP001148299">
    <property type="component" value="Unassembled WGS sequence"/>
</dbReference>
<evidence type="ECO:0000256" key="3">
    <source>
        <dbReference type="ARBA" id="ARBA00022692"/>
    </source>
</evidence>
<dbReference type="PANTHER" id="PTHR10978:SF5">
    <property type="entry name" value="SUCCINATE DEHYDROGENASE CYTOCHROME B560 SUBUNIT, MITOCHONDRIAL"/>
    <property type="match status" value="1"/>
</dbReference>
<keyword evidence="3 9" id="KW-0812">Transmembrane</keyword>
<evidence type="ECO:0000256" key="6">
    <source>
        <dbReference type="ARBA" id="ARBA00023004"/>
    </source>
</evidence>
<dbReference type="CDD" id="cd03499">
    <property type="entry name" value="SQR_TypeC_SdhC"/>
    <property type="match status" value="1"/>
</dbReference>
<dbReference type="GO" id="GO:0006121">
    <property type="term" value="P:mitochondrial electron transport, succinate to ubiquinone"/>
    <property type="evidence" value="ECO:0007669"/>
    <property type="project" value="TreeGrafter"/>
</dbReference>
<comment type="caution">
    <text evidence="10">The sequence shown here is derived from an EMBL/GenBank/DDBJ whole genome shotgun (WGS) entry which is preliminary data.</text>
</comment>
<dbReference type="NCBIfam" id="TIGR02970">
    <property type="entry name" value="succ_dehyd_cytB"/>
    <property type="match status" value="1"/>
</dbReference>
<feature type="transmembrane region" description="Helical" evidence="9">
    <location>
        <begin position="36"/>
        <end position="59"/>
    </location>
</feature>
<dbReference type="InterPro" id="IPR000701">
    <property type="entry name" value="SuccDH_FuR_B_TM-su"/>
</dbReference>
<feature type="binding site" description="axial binding residue" evidence="8">
    <location>
        <position position="97"/>
    </location>
    <ligand>
        <name>heme</name>
        <dbReference type="ChEBI" id="CHEBI:30413"/>
        <note>ligand shared with second transmembrane subunit</note>
    </ligand>
    <ligandPart>
        <name>Fe</name>
        <dbReference type="ChEBI" id="CHEBI:18248"/>
    </ligandPart>
</feature>
<sequence length="141" mass="15605">MSSQSAHDRLAAQRRNRPIAPHMTIYKWQYVSSASALHRITGLLLSGSLYGLATMYLFVPALGLQFEWSDMVTAFGSLPAGLKATLKFGSSMPFTYHAFNGVKHLIWDSGHMLTKAQSGRASWAVLAFSMSTSLRLALYQF</sequence>
<comment type="cofactor">
    <cofactor evidence="8">
        <name>heme</name>
        <dbReference type="ChEBI" id="CHEBI:30413"/>
    </cofactor>
    <text evidence="8">The heme is bound between the two transmembrane subunits.</text>
</comment>
<evidence type="ECO:0000256" key="8">
    <source>
        <dbReference type="PIRSR" id="PIRSR000178-1"/>
    </source>
</evidence>
<evidence type="ECO:0000256" key="2">
    <source>
        <dbReference type="ARBA" id="ARBA00022617"/>
    </source>
</evidence>
<dbReference type="GO" id="GO:0006099">
    <property type="term" value="P:tricarboxylic acid cycle"/>
    <property type="evidence" value="ECO:0007669"/>
    <property type="project" value="InterPro"/>
</dbReference>
<evidence type="ECO:0008006" key="12">
    <source>
        <dbReference type="Google" id="ProtNLM"/>
    </source>
</evidence>
<gene>
    <name evidence="10" type="ORF">N7541_003595</name>
</gene>